<accession>X1JFA7</accession>
<evidence type="ECO:0000313" key="1">
    <source>
        <dbReference type="EMBL" id="GAH92677.1"/>
    </source>
</evidence>
<sequence length="35" mass="3954">MSDLAFRALDFLTEGEDELWVAHIVFDGQARRTSG</sequence>
<dbReference type="EMBL" id="BARU01048025">
    <property type="protein sequence ID" value="GAH92677.1"/>
    <property type="molecule type" value="Genomic_DNA"/>
</dbReference>
<organism evidence="1">
    <name type="scientific">marine sediment metagenome</name>
    <dbReference type="NCBI Taxonomy" id="412755"/>
    <lineage>
        <taxon>unclassified sequences</taxon>
        <taxon>metagenomes</taxon>
        <taxon>ecological metagenomes</taxon>
    </lineage>
</organism>
<feature type="non-terminal residue" evidence="1">
    <location>
        <position position="35"/>
    </location>
</feature>
<comment type="caution">
    <text evidence="1">The sequence shown here is derived from an EMBL/GenBank/DDBJ whole genome shotgun (WGS) entry which is preliminary data.</text>
</comment>
<reference evidence="1" key="1">
    <citation type="journal article" date="2014" name="Front. Microbiol.">
        <title>High frequency of phylogenetically diverse reductive dehalogenase-homologous genes in deep subseafloor sedimentary metagenomes.</title>
        <authorList>
            <person name="Kawai M."/>
            <person name="Futagami T."/>
            <person name="Toyoda A."/>
            <person name="Takaki Y."/>
            <person name="Nishi S."/>
            <person name="Hori S."/>
            <person name="Arai W."/>
            <person name="Tsubouchi T."/>
            <person name="Morono Y."/>
            <person name="Uchiyama I."/>
            <person name="Ito T."/>
            <person name="Fujiyama A."/>
            <person name="Inagaki F."/>
            <person name="Takami H."/>
        </authorList>
    </citation>
    <scope>NUCLEOTIDE SEQUENCE</scope>
    <source>
        <strain evidence="1">Expedition CK06-06</strain>
    </source>
</reference>
<proteinExistence type="predicted"/>
<gene>
    <name evidence="1" type="ORF">S03H2_71627</name>
</gene>
<protein>
    <submittedName>
        <fullName evidence="1">Uncharacterized protein</fullName>
    </submittedName>
</protein>
<name>X1JFA7_9ZZZZ</name>
<dbReference type="AlphaFoldDB" id="X1JFA7"/>